<dbReference type="GO" id="GO:0009699">
    <property type="term" value="P:phenylpropanoid biosynthetic process"/>
    <property type="evidence" value="ECO:0007669"/>
    <property type="project" value="UniProtKB-ARBA"/>
</dbReference>
<dbReference type="OMA" id="GCGSAWV"/>
<dbReference type="OrthoDB" id="618087at2759"/>
<accession>A0A3B6IK10</accession>
<keyword evidence="4" id="KW-0732">Signal</keyword>
<dbReference type="AlphaFoldDB" id="A0A3B6IK10"/>
<evidence type="ECO:0000256" key="4">
    <source>
        <dbReference type="RuleBase" id="RU363099"/>
    </source>
</evidence>
<dbReference type="EnsemblPlants" id="TraesCS4B02G004300.1">
    <property type="protein sequence ID" value="TraesCS4B02G004300.1.cds1"/>
    <property type="gene ID" value="TraesCS4B02G004300"/>
</dbReference>
<dbReference type="GeneID" id="123094150"/>
<sequence>MAPLPALLLASALLLAGSALFNRYDAGSGGTTTTTHLHFYMHDDYTGLRPTAMHIVSGRSLGTPAVSDNTNSTVPSTSAPRQFGDIVALNNALTEGPGCGSAWVGTAQGFAVRVSEGGVVSDLSMHLVLGAGDYSGSSLAVKGRIDMELAVRESMIIGGTGQFRLAQGYMLSKSYDYSLAAGGIVEIDLYVQVQHD</sequence>
<name>A0A3B6IK10_WHEAT</name>
<keyword evidence="6" id="KW-1185">Reference proteome</keyword>
<dbReference type="Pfam" id="PF03018">
    <property type="entry name" value="Dirigent"/>
    <property type="match status" value="1"/>
</dbReference>
<feature type="chain" id="PRO_5043076107" description="Dirigent protein" evidence="4">
    <location>
        <begin position="20"/>
        <end position="196"/>
    </location>
</feature>
<reference evidence="5" key="2">
    <citation type="submission" date="2018-10" db="UniProtKB">
        <authorList>
            <consortium name="EnsemblPlants"/>
        </authorList>
    </citation>
    <scope>IDENTIFICATION</scope>
</reference>
<evidence type="ECO:0000313" key="5">
    <source>
        <dbReference type="EnsemblPlants" id="TraesCS4B02G004300.1.cds1"/>
    </source>
</evidence>
<dbReference type="Gramene" id="TraesNOR4B03G02241500.1">
    <property type="protein sequence ID" value="TraesNOR4B03G02241500.1.CDS1"/>
    <property type="gene ID" value="TraesNOR4B03G02241500"/>
</dbReference>
<evidence type="ECO:0000256" key="3">
    <source>
        <dbReference type="ARBA" id="ARBA00022525"/>
    </source>
</evidence>
<dbReference type="Gramene" id="TraesCLE_scaffold_061831_01G000100.1">
    <property type="protein sequence ID" value="TraesCLE_scaffold_061831_01G000100.1"/>
    <property type="gene ID" value="TraesCLE_scaffold_061831_01G000100"/>
</dbReference>
<dbReference type="KEGG" id="taes:123094150"/>
<feature type="signal peptide" evidence="4">
    <location>
        <begin position="1"/>
        <end position="19"/>
    </location>
</feature>
<dbReference type="InterPro" id="IPR044859">
    <property type="entry name" value="Allene_oxi_cyc_Dirigent"/>
</dbReference>
<dbReference type="Gramene" id="TraesJAG4B03G02224270.1">
    <property type="protein sequence ID" value="TraesJAG4B03G02224270.1.CDS1"/>
    <property type="gene ID" value="TraesJAG4B03G02224270"/>
</dbReference>
<dbReference type="Gramene" id="TraesCAD_scaffold_062974_01G000100.1">
    <property type="protein sequence ID" value="TraesCAD_scaffold_062974_01G000100.1"/>
    <property type="gene ID" value="TraesCAD_scaffold_062974_01G000100"/>
</dbReference>
<dbReference type="Gramene" id="TraesKAR4B01G0002990.1">
    <property type="protein sequence ID" value="cds.TraesKAR4B01G0002990.1"/>
    <property type="gene ID" value="TraesKAR4B01G0002990"/>
</dbReference>
<comment type="subcellular location">
    <subcellularLocation>
        <location evidence="4">Secreted</location>
        <location evidence="4">Extracellular space</location>
        <location evidence="4">Apoplast</location>
    </subcellularLocation>
</comment>
<dbReference type="PANTHER" id="PTHR21495">
    <property type="entry name" value="NUCLEOPORIN-RELATED"/>
    <property type="match status" value="1"/>
</dbReference>
<reference evidence="5" key="1">
    <citation type="submission" date="2018-08" db="EMBL/GenBank/DDBJ databases">
        <authorList>
            <person name="Rossello M."/>
        </authorList>
    </citation>
    <scope>NUCLEOTIDE SEQUENCE [LARGE SCALE GENOMIC DNA]</scope>
    <source>
        <strain evidence="5">cv. Chinese Spring</strain>
    </source>
</reference>
<proteinExistence type="inferred from homology"/>
<dbReference type="Gramene" id="TraesCS4B02G004300.1">
    <property type="protein sequence ID" value="TraesCS4B02G004300.1.cds1"/>
    <property type="gene ID" value="TraesCS4B02G004300"/>
</dbReference>
<keyword evidence="3 4" id="KW-0964">Secreted</keyword>
<evidence type="ECO:0000313" key="6">
    <source>
        <dbReference type="Proteomes" id="UP000019116"/>
    </source>
</evidence>
<organism evidence="5">
    <name type="scientific">Triticum aestivum</name>
    <name type="common">Wheat</name>
    <dbReference type="NCBI Taxonomy" id="4565"/>
    <lineage>
        <taxon>Eukaryota</taxon>
        <taxon>Viridiplantae</taxon>
        <taxon>Streptophyta</taxon>
        <taxon>Embryophyta</taxon>
        <taxon>Tracheophyta</taxon>
        <taxon>Spermatophyta</taxon>
        <taxon>Magnoliopsida</taxon>
        <taxon>Liliopsida</taxon>
        <taxon>Poales</taxon>
        <taxon>Poaceae</taxon>
        <taxon>BOP clade</taxon>
        <taxon>Pooideae</taxon>
        <taxon>Triticodae</taxon>
        <taxon>Triticeae</taxon>
        <taxon>Triticinae</taxon>
        <taxon>Triticum</taxon>
    </lineage>
</organism>
<dbReference type="Gramene" id="TraesMAC4B03G02224340.1">
    <property type="protein sequence ID" value="TraesMAC4B03G02224340.1.CDS1"/>
    <property type="gene ID" value="TraesMAC4B03G02224340"/>
</dbReference>
<comment type="subunit">
    <text evidence="2 4">Homodimer.</text>
</comment>
<dbReference type="Gramene" id="TraesCS4B03G0009600.1">
    <property type="protein sequence ID" value="TraesCS4B03G0009600.1.CDS1"/>
    <property type="gene ID" value="TraesCS4B03G0009600"/>
</dbReference>
<evidence type="ECO:0000256" key="1">
    <source>
        <dbReference type="ARBA" id="ARBA00010746"/>
    </source>
</evidence>
<dbReference type="RefSeq" id="XP_044372142.1">
    <property type="nucleotide sequence ID" value="XM_044516207.1"/>
</dbReference>
<dbReference type="Gramene" id="TraesLDM4B03G02223430.1">
    <property type="protein sequence ID" value="TraesLDM4B03G02223430.1.CDS1"/>
    <property type="gene ID" value="TraesLDM4B03G02223430"/>
</dbReference>
<dbReference type="PaxDb" id="4565-Traes_4BS_B38C92CDF.1"/>
<gene>
    <name evidence="5" type="primary">LOC123094150</name>
</gene>
<dbReference type="Gene3D" id="2.40.480.10">
    <property type="entry name" value="Allene oxide cyclase-like"/>
    <property type="match status" value="1"/>
</dbReference>
<evidence type="ECO:0000256" key="2">
    <source>
        <dbReference type="ARBA" id="ARBA00011738"/>
    </source>
</evidence>
<comment type="function">
    <text evidence="4">Dirigent proteins impart stereoselectivity on the phenoxy radical-coupling reaction, yielding optically active lignans from two molecules of coniferyl alcohol in the biosynthesis of lignans, flavonolignans, and alkaloids and thus plays a central role in plant secondary metabolism.</text>
</comment>
<dbReference type="InterPro" id="IPR004265">
    <property type="entry name" value="Dirigent"/>
</dbReference>
<comment type="similarity">
    <text evidence="1 4">Belongs to the plant dirigent protein family.</text>
</comment>
<dbReference type="GO" id="GO:0048046">
    <property type="term" value="C:apoplast"/>
    <property type="evidence" value="ECO:0007669"/>
    <property type="project" value="UniProtKB-SubCell"/>
</dbReference>
<keyword evidence="4" id="KW-0052">Apoplast</keyword>
<dbReference type="SMR" id="A0A3B6IK10"/>
<dbReference type="Proteomes" id="UP000019116">
    <property type="component" value="Chromosome 4B"/>
</dbReference>
<protein>
    <recommendedName>
        <fullName evidence="4">Dirigent protein</fullName>
    </recommendedName>
</protein>
<dbReference type="Gramene" id="TraesROB_scaffold_094107_01G000100.1">
    <property type="protein sequence ID" value="TraesROB_scaffold_094107_01G000100.1"/>
    <property type="gene ID" value="TraesROB_scaffold_094107_01G000100"/>
</dbReference>